<organism evidence="2 3">
    <name type="scientific">Desulfovibrio fairfieldensis</name>
    <dbReference type="NCBI Taxonomy" id="44742"/>
    <lineage>
        <taxon>Bacteria</taxon>
        <taxon>Pseudomonadati</taxon>
        <taxon>Thermodesulfobacteriota</taxon>
        <taxon>Desulfovibrionia</taxon>
        <taxon>Desulfovibrionales</taxon>
        <taxon>Desulfovibrionaceae</taxon>
        <taxon>Desulfovibrio</taxon>
    </lineage>
</organism>
<dbReference type="SUPFAM" id="SSF109604">
    <property type="entry name" value="HD-domain/PDEase-like"/>
    <property type="match status" value="1"/>
</dbReference>
<dbReference type="GO" id="GO:0016787">
    <property type="term" value="F:hydrolase activity"/>
    <property type="evidence" value="ECO:0007669"/>
    <property type="project" value="UniProtKB-KW"/>
</dbReference>
<keyword evidence="2" id="KW-0378">Hydrolase</keyword>
<feature type="domain" description="HD/PDEase" evidence="1">
    <location>
        <begin position="226"/>
        <end position="361"/>
    </location>
</feature>
<dbReference type="PANTHER" id="PTHR43777:SF1">
    <property type="entry name" value="MOLYBDENUM COFACTOR CYTIDYLYLTRANSFERASE"/>
    <property type="match status" value="1"/>
</dbReference>
<dbReference type="InterPro" id="IPR054703">
    <property type="entry name" value="Mop-rel"/>
</dbReference>
<dbReference type="KEGG" id="dfi:AXF13_03475"/>
<dbReference type="STRING" id="44742.AXF13_03475"/>
<dbReference type="PANTHER" id="PTHR43777">
    <property type="entry name" value="MOLYBDENUM COFACTOR CYTIDYLYLTRANSFERASE"/>
    <property type="match status" value="1"/>
</dbReference>
<dbReference type="InterPro" id="IPR029044">
    <property type="entry name" value="Nucleotide-diphossugar_trans"/>
</dbReference>
<reference evidence="3" key="1">
    <citation type="submission" date="2016-02" db="EMBL/GenBank/DDBJ databases">
        <authorList>
            <person name="Holder M.E."/>
            <person name="Ajami N.J."/>
            <person name="Petrosino J.F."/>
        </authorList>
    </citation>
    <scope>NUCLEOTIDE SEQUENCE [LARGE SCALE GENOMIC DNA]</scope>
    <source>
        <strain evidence="3">CCUG 45958</strain>
    </source>
</reference>
<dbReference type="InterPro" id="IPR025877">
    <property type="entry name" value="MobA-like_NTP_Trfase"/>
</dbReference>
<name>A0A0X8JIN9_9BACT</name>
<dbReference type="Gene3D" id="1.10.3210.10">
    <property type="entry name" value="Hypothetical protein af1432"/>
    <property type="match status" value="1"/>
</dbReference>
<dbReference type="Gene3D" id="3.90.550.10">
    <property type="entry name" value="Spore Coat Polysaccharide Biosynthesis Protein SpsA, Chain A"/>
    <property type="match status" value="1"/>
</dbReference>
<dbReference type="Pfam" id="PF01966">
    <property type="entry name" value="HD"/>
    <property type="match status" value="1"/>
</dbReference>
<evidence type="ECO:0000313" key="3">
    <source>
        <dbReference type="Proteomes" id="UP000069241"/>
    </source>
</evidence>
<dbReference type="SUPFAM" id="SSF53448">
    <property type="entry name" value="Nucleotide-diphospho-sugar transferases"/>
    <property type="match status" value="1"/>
</dbReference>
<dbReference type="NCBIfam" id="NF045665">
    <property type="entry name" value="NTPtran_DVU1551"/>
    <property type="match status" value="1"/>
</dbReference>
<dbReference type="InterPro" id="IPR006674">
    <property type="entry name" value="HD_domain"/>
</dbReference>
<dbReference type="RefSeq" id="WP_062251663.1">
    <property type="nucleotide sequence ID" value="NZ_CP014229.1"/>
</dbReference>
<dbReference type="AlphaFoldDB" id="A0A0X8JIN9"/>
<sequence>MKACAILLAAGRASRMGAVKALLPLPLLSGGAPCSALEGLARCYRGAGVEDILLVSGFHAAEVEAAARGLGLAVVRNPRPEEGMFSSACAGLRAVPEDCAVCFVHPVDVPLVRSLTLAALLDAAASESQHGSSSVLIPTYEGKEGHPPLLPSVYREHILAHERQGGEGGLRSALAGLPRRYVPVADSFILEDMDCPEDYARLRTLAALREALWPAEAWNLLRLCRVPERGLRHACAVGAVAAALAQVLRESRAEREWAGTGPDPELARAGGLLHDVCKGLPEHEKAGGRFLAELGLPVAAALVADHRDLSVPDAAPLTERELVYLADKYCHGREFVPLELRFGQKLDLYAADPAACAAIRGRLGRARALEARLAREMGRPPADIARQALEALLKAKGGEPEAEPNSSRGDT</sequence>
<accession>A0A0X8JIN9</accession>
<evidence type="ECO:0000313" key="2">
    <source>
        <dbReference type="EMBL" id="AMD89247.1"/>
    </source>
</evidence>
<dbReference type="GO" id="GO:0016779">
    <property type="term" value="F:nucleotidyltransferase activity"/>
    <property type="evidence" value="ECO:0007669"/>
    <property type="project" value="UniProtKB-ARBA"/>
</dbReference>
<keyword evidence="3" id="KW-1185">Reference proteome</keyword>
<dbReference type="Proteomes" id="UP000069241">
    <property type="component" value="Chromosome"/>
</dbReference>
<dbReference type="Pfam" id="PF12804">
    <property type="entry name" value="NTP_transf_3"/>
    <property type="match status" value="1"/>
</dbReference>
<dbReference type="SMART" id="SM00471">
    <property type="entry name" value="HDc"/>
    <property type="match status" value="1"/>
</dbReference>
<dbReference type="InterPro" id="IPR003607">
    <property type="entry name" value="HD/PDEase_dom"/>
</dbReference>
<evidence type="ECO:0000259" key="1">
    <source>
        <dbReference type="SMART" id="SM00471"/>
    </source>
</evidence>
<protein>
    <submittedName>
        <fullName evidence="2">Phosphohydrolase</fullName>
    </submittedName>
</protein>
<proteinExistence type="predicted"/>
<gene>
    <name evidence="2" type="ORF">AXF13_03475</name>
</gene>
<dbReference type="EMBL" id="CP014229">
    <property type="protein sequence ID" value="AMD89247.1"/>
    <property type="molecule type" value="Genomic_DNA"/>
</dbReference>